<gene>
    <name evidence="1" type="ORF">EDD18DRAFT_1015208</name>
</gene>
<protein>
    <submittedName>
        <fullName evidence="1">Uncharacterized protein</fullName>
    </submittedName>
</protein>
<feature type="non-terminal residue" evidence="1">
    <location>
        <position position="101"/>
    </location>
</feature>
<organism evidence="1 2">
    <name type="scientific">Armillaria luteobubalina</name>
    <dbReference type="NCBI Taxonomy" id="153913"/>
    <lineage>
        <taxon>Eukaryota</taxon>
        <taxon>Fungi</taxon>
        <taxon>Dikarya</taxon>
        <taxon>Basidiomycota</taxon>
        <taxon>Agaricomycotina</taxon>
        <taxon>Agaricomycetes</taxon>
        <taxon>Agaricomycetidae</taxon>
        <taxon>Agaricales</taxon>
        <taxon>Marasmiineae</taxon>
        <taxon>Physalacriaceae</taxon>
        <taxon>Armillaria</taxon>
    </lineage>
</organism>
<keyword evidence="2" id="KW-1185">Reference proteome</keyword>
<evidence type="ECO:0000313" key="1">
    <source>
        <dbReference type="EMBL" id="KAK0498198.1"/>
    </source>
</evidence>
<evidence type="ECO:0000313" key="2">
    <source>
        <dbReference type="Proteomes" id="UP001175228"/>
    </source>
</evidence>
<accession>A0AA39Q8F7</accession>
<dbReference type="EMBL" id="JAUEPU010000011">
    <property type="protein sequence ID" value="KAK0498198.1"/>
    <property type="molecule type" value="Genomic_DNA"/>
</dbReference>
<sequence length="101" mass="11752">GFKARHLQCLGFLSGDDLEAFGFIDPRDIIHASHIVPAYYYGQTQDILPPSIFILFEIKQRLSSDFVIRFFDHDMFKHYCGDGIGHKNTQEHTTNLWHELL</sequence>
<proteinExistence type="predicted"/>
<reference evidence="1" key="1">
    <citation type="submission" date="2023-06" db="EMBL/GenBank/DDBJ databases">
        <authorList>
            <consortium name="Lawrence Berkeley National Laboratory"/>
            <person name="Ahrendt S."/>
            <person name="Sahu N."/>
            <person name="Indic B."/>
            <person name="Wong-Bajracharya J."/>
            <person name="Merenyi Z."/>
            <person name="Ke H.-M."/>
            <person name="Monk M."/>
            <person name="Kocsube S."/>
            <person name="Drula E."/>
            <person name="Lipzen A."/>
            <person name="Balint B."/>
            <person name="Henrissat B."/>
            <person name="Andreopoulos B."/>
            <person name="Martin F.M."/>
            <person name="Harder C.B."/>
            <person name="Rigling D."/>
            <person name="Ford K.L."/>
            <person name="Foster G.D."/>
            <person name="Pangilinan J."/>
            <person name="Papanicolaou A."/>
            <person name="Barry K."/>
            <person name="LaButti K."/>
            <person name="Viragh M."/>
            <person name="Koriabine M."/>
            <person name="Yan M."/>
            <person name="Riley R."/>
            <person name="Champramary S."/>
            <person name="Plett K.L."/>
            <person name="Tsai I.J."/>
            <person name="Slot J."/>
            <person name="Sipos G."/>
            <person name="Plett J."/>
            <person name="Nagy L.G."/>
            <person name="Grigoriev I.V."/>
        </authorList>
    </citation>
    <scope>NUCLEOTIDE SEQUENCE</scope>
    <source>
        <strain evidence="1">HWK02</strain>
    </source>
</reference>
<feature type="non-terminal residue" evidence="1">
    <location>
        <position position="1"/>
    </location>
</feature>
<name>A0AA39Q8F7_9AGAR</name>
<dbReference type="AlphaFoldDB" id="A0AA39Q8F7"/>
<dbReference type="Proteomes" id="UP001175228">
    <property type="component" value="Unassembled WGS sequence"/>
</dbReference>
<comment type="caution">
    <text evidence="1">The sequence shown here is derived from an EMBL/GenBank/DDBJ whole genome shotgun (WGS) entry which is preliminary data.</text>
</comment>